<dbReference type="GO" id="GO:0005524">
    <property type="term" value="F:ATP binding"/>
    <property type="evidence" value="ECO:0007669"/>
    <property type="project" value="UniProtKB-KW"/>
</dbReference>
<dbReference type="InterPro" id="IPR050980">
    <property type="entry name" value="2C_sensor_his_kinase"/>
</dbReference>
<evidence type="ECO:0000256" key="8">
    <source>
        <dbReference type="ARBA" id="ARBA00022692"/>
    </source>
</evidence>
<evidence type="ECO:0000256" key="10">
    <source>
        <dbReference type="ARBA" id="ARBA00022777"/>
    </source>
</evidence>
<dbReference type="CDD" id="cd00082">
    <property type="entry name" value="HisKA"/>
    <property type="match status" value="1"/>
</dbReference>
<comment type="subcellular location">
    <subcellularLocation>
        <location evidence="2">Cell inner membrane</location>
        <topology evidence="2">Multi-pass membrane protein</topology>
    </subcellularLocation>
</comment>
<reference evidence="18 19" key="1">
    <citation type="submission" date="2018-01" db="EMBL/GenBank/DDBJ databases">
        <title>Whole genome sequencing of Histamine producing bacteria.</title>
        <authorList>
            <person name="Butler K."/>
        </authorList>
    </citation>
    <scope>NUCLEOTIDE SEQUENCE [LARGE SCALE GENOMIC DNA]</scope>
    <source>
        <strain evidence="18 19">DSM 100436</strain>
    </source>
</reference>
<feature type="transmembrane region" description="Helical" evidence="15">
    <location>
        <begin position="12"/>
        <end position="37"/>
    </location>
</feature>
<dbReference type="InterPro" id="IPR004358">
    <property type="entry name" value="Sig_transdc_His_kin-like_C"/>
</dbReference>
<sequence length="454" mass="50368">MRLSPRSTFTRTLILLAGLLISSQIFSYLAVLNYALLPSLQQFNRILAYEVRLMLKEDVQLADGQSFHLDTPLRRQLLEQLGVTLHAEDGSDPMHADELEEYAKATVIEYLSEEMSAELDSPTEVRLVLGADSYVLWMRSEAIPGFLMRIPLSELQEDDFSPLFHYSLIIAFMVIAGGWLFIRIQNRPLVALENAALQVARGETPPVLPERGASEIRAVTKAFNHMSEGIKQLEDDRALLLAGVSHDLRTPLTRIRLATEMMSPEDGYLAESMIKDTEECNEIISQFMDYLKSTKKQAEEELDLSILLEEVAETEGGYERKIELELAKMPGVIHANGVAIKRSVANLVTNALRYGNGWVKISSGVTADRKMAWFCVEDDGPGIAPDQVAKMFQPLTRGDTARGSDTEGTGLGLAIVKRIIDQHEGKIQVSNRSAGGLKVQVSLPLVLTNGKKLT</sequence>
<keyword evidence="11" id="KW-0067">ATP-binding</keyword>
<evidence type="ECO:0000256" key="13">
    <source>
        <dbReference type="ARBA" id="ARBA00023012"/>
    </source>
</evidence>
<keyword evidence="6" id="KW-0597">Phosphoprotein</keyword>
<evidence type="ECO:0000256" key="1">
    <source>
        <dbReference type="ARBA" id="ARBA00000085"/>
    </source>
</evidence>
<dbReference type="PRINTS" id="PR00344">
    <property type="entry name" value="BCTRLSENSOR"/>
</dbReference>
<proteinExistence type="predicted"/>
<keyword evidence="12 15" id="KW-1133">Transmembrane helix</keyword>
<accession>A0A2T3NSP1</accession>
<keyword evidence="5" id="KW-0997">Cell inner membrane</keyword>
<dbReference type="PROSITE" id="PS50885">
    <property type="entry name" value="HAMP"/>
    <property type="match status" value="1"/>
</dbReference>
<dbReference type="InterPro" id="IPR003594">
    <property type="entry name" value="HATPase_dom"/>
</dbReference>
<evidence type="ECO:0000256" key="12">
    <source>
        <dbReference type="ARBA" id="ARBA00022989"/>
    </source>
</evidence>
<dbReference type="InterPro" id="IPR003660">
    <property type="entry name" value="HAMP_dom"/>
</dbReference>
<dbReference type="Gene3D" id="3.30.565.10">
    <property type="entry name" value="Histidine kinase-like ATPase, C-terminal domain"/>
    <property type="match status" value="1"/>
</dbReference>
<evidence type="ECO:0000256" key="6">
    <source>
        <dbReference type="ARBA" id="ARBA00022553"/>
    </source>
</evidence>
<dbReference type="NCBIfam" id="NF007004">
    <property type="entry name" value="PRK09467.1"/>
    <property type="match status" value="1"/>
</dbReference>
<evidence type="ECO:0000313" key="18">
    <source>
        <dbReference type="EMBL" id="PSW19304.1"/>
    </source>
</evidence>
<keyword evidence="10 18" id="KW-0418">Kinase</keyword>
<evidence type="ECO:0000259" key="16">
    <source>
        <dbReference type="PROSITE" id="PS50109"/>
    </source>
</evidence>
<comment type="caution">
    <text evidence="18">The sequence shown here is derived from an EMBL/GenBank/DDBJ whole genome shotgun (WGS) entry which is preliminary data.</text>
</comment>
<dbReference type="SUPFAM" id="SSF55874">
    <property type="entry name" value="ATPase domain of HSP90 chaperone/DNA topoisomerase II/histidine kinase"/>
    <property type="match status" value="1"/>
</dbReference>
<dbReference type="GO" id="GO:0000155">
    <property type="term" value="F:phosphorelay sensor kinase activity"/>
    <property type="evidence" value="ECO:0007669"/>
    <property type="project" value="InterPro"/>
</dbReference>
<dbReference type="SMART" id="SM00388">
    <property type="entry name" value="HisKA"/>
    <property type="match status" value="1"/>
</dbReference>
<keyword evidence="13" id="KW-0902">Two-component regulatory system</keyword>
<dbReference type="EMBL" id="PYMA01000007">
    <property type="protein sequence ID" value="PSW19304.1"/>
    <property type="molecule type" value="Genomic_DNA"/>
</dbReference>
<evidence type="ECO:0000256" key="3">
    <source>
        <dbReference type="ARBA" id="ARBA00012438"/>
    </source>
</evidence>
<evidence type="ECO:0000256" key="5">
    <source>
        <dbReference type="ARBA" id="ARBA00022519"/>
    </source>
</evidence>
<feature type="transmembrane region" description="Helical" evidence="15">
    <location>
        <begin position="163"/>
        <end position="182"/>
    </location>
</feature>
<dbReference type="PANTHER" id="PTHR44936:SF5">
    <property type="entry name" value="SENSOR HISTIDINE KINASE ENVZ"/>
    <property type="match status" value="1"/>
</dbReference>
<evidence type="ECO:0000256" key="7">
    <source>
        <dbReference type="ARBA" id="ARBA00022679"/>
    </source>
</evidence>
<dbReference type="SUPFAM" id="SSF47384">
    <property type="entry name" value="Homodimeric domain of signal transducing histidine kinase"/>
    <property type="match status" value="1"/>
</dbReference>
<dbReference type="InterPro" id="IPR003661">
    <property type="entry name" value="HisK_dim/P_dom"/>
</dbReference>
<dbReference type="Proteomes" id="UP000241771">
    <property type="component" value="Unassembled WGS sequence"/>
</dbReference>
<evidence type="ECO:0000256" key="11">
    <source>
        <dbReference type="ARBA" id="ARBA00022840"/>
    </source>
</evidence>
<dbReference type="Gene3D" id="1.10.287.130">
    <property type="match status" value="1"/>
</dbReference>
<dbReference type="Pfam" id="PF00512">
    <property type="entry name" value="HisKA"/>
    <property type="match status" value="1"/>
</dbReference>
<organism evidence="18 19">
    <name type="scientific">Photobacterium sanctipauli</name>
    <dbReference type="NCBI Taxonomy" id="1342794"/>
    <lineage>
        <taxon>Bacteria</taxon>
        <taxon>Pseudomonadati</taxon>
        <taxon>Pseudomonadota</taxon>
        <taxon>Gammaproteobacteria</taxon>
        <taxon>Vibrionales</taxon>
        <taxon>Vibrionaceae</taxon>
        <taxon>Photobacterium</taxon>
    </lineage>
</organism>
<name>A0A2T3NSP1_9GAMM</name>
<dbReference type="GO" id="GO:0005886">
    <property type="term" value="C:plasma membrane"/>
    <property type="evidence" value="ECO:0007669"/>
    <property type="project" value="UniProtKB-SubCell"/>
</dbReference>
<dbReference type="InterPro" id="IPR036890">
    <property type="entry name" value="HATPase_C_sf"/>
</dbReference>
<dbReference type="PROSITE" id="PS50109">
    <property type="entry name" value="HIS_KIN"/>
    <property type="match status" value="1"/>
</dbReference>
<evidence type="ECO:0000259" key="17">
    <source>
        <dbReference type="PROSITE" id="PS50885"/>
    </source>
</evidence>
<evidence type="ECO:0000256" key="9">
    <source>
        <dbReference type="ARBA" id="ARBA00022741"/>
    </source>
</evidence>
<dbReference type="SMART" id="SM00304">
    <property type="entry name" value="HAMP"/>
    <property type="match status" value="1"/>
</dbReference>
<feature type="domain" description="HAMP" evidence="17">
    <location>
        <begin position="183"/>
        <end position="235"/>
    </location>
</feature>
<dbReference type="OrthoDB" id="9804645at2"/>
<keyword evidence="8 15" id="KW-0812">Transmembrane</keyword>
<evidence type="ECO:0000313" key="19">
    <source>
        <dbReference type="Proteomes" id="UP000241771"/>
    </source>
</evidence>
<gene>
    <name evidence="18" type="ORF">C9I98_13125</name>
</gene>
<dbReference type="InterPro" id="IPR036097">
    <property type="entry name" value="HisK_dim/P_sf"/>
</dbReference>
<keyword evidence="14 15" id="KW-0472">Membrane</keyword>
<dbReference type="InterPro" id="IPR005467">
    <property type="entry name" value="His_kinase_dom"/>
</dbReference>
<evidence type="ECO:0000256" key="2">
    <source>
        <dbReference type="ARBA" id="ARBA00004429"/>
    </source>
</evidence>
<dbReference type="AlphaFoldDB" id="A0A2T3NSP1"/>
<keyword evidence="9" id="KW-0547">Nucleotide-binding</keyword>
<dbReference type="RefSeq" id="WP_036821437.1">
    <property type="nucleotide sequence ID" value="NZ_JGVO01000334.1"/>
</dbReference>
<dbReference type="EC" id="2.7.13.3" evidence="3"/>
<keyword evidence="19" id="KW-1185">Reference proteome</keyword>
<evidence type="ECO:0000256" key="4">
    <source>
        <dbReference type="ARBA" id="ARBA00022475"/>
    </source>
</evidence>
<feature type="domain" description="Histidine kinase" evidence="16">
    <location>
        <begin position="243"/>
        <end position="447"/>
    </location>
</feature>
<dbReference type="FunFam" id="1.10.287.130:FF:000006">
    <property type="entry name" value="Osmolarity two-component histidine kinase EnvZ"/>
    <property type="match status" value="1"/>
</dbReference>
<evidence type="ECO:0000256" key="14">
    <source>
        <dbReference type="ARBA" id="ARBA00023136"/>
    </source>
</evidence>
<dbReference type="Pfam" id="PF00672">
    <property type="entry name" value="HAMP"/>
    <property type="match status" value="1"/>
</dbReference>
<dbReference type="PANTHER" id="PTHR44936">
    <property type="entry name" value="SENSOR PROTEIN CREC"/>
    <property type="match status" value="1"/>
</dbReference>
<keyword evidence="7" id="KW-0808">Transferase</keyword>
<dbReference type="SMART" id="SM00387">
    <property type="entry name" value="HATPase_c"/>
    <property type="match status" value="1"/>
</dbReference>
<dbReference type="CDD" id="cd06225">
    <property type="entry name" value="HAMP"/>
    <property type="match status" value="1"/>
</dbReference>
<dbReference type="SUPFAM" id="SSF158472">
    <property type="entry name" value="HAMP domain-like"/>
    <property type="match status" value="1"/>
</dbReference>
<keyword evidence="4" id="KW-1003">Cell membrane</keyword>
<comment type="catalytic activity">
    <reaction evidence="1">
        <text>ATP + protein L-histidine = ADP + protein N-phospho-L-histidine.</text>
        <dbReference type="EC" id="2.7.13.3"/>
    </reaction>
</comment>
<dbReference type="Pfam" id="PF02518">
    <property type="entry name" value="HATPase_c"/>
    <property type="match status" value="1"/>
</dbReference>
<protein>
    <recommendedName>
        <fullName evidence="3">histidine kinase</fullName>
        <ecNumber evidence="3">2.7.13.3</ecNumber>
    </recommendedName>
</protein>
<evidence type="ECO:0000256" key="15">
    <source>
        <dbReference type="SAM" id="Phobius"/>
    </source>
</evidence>